<dbReference type="RefSeq" id="WP_190835810.1">
    <property type="nucleotide sequence ID" value="NZ_CAWPPI010000098.1"/>
</dbReference>
<dbReference type="Proteomes" id="UP000629098">
    <property type="component" value="Unassembled WGS sequence"/>
</dbReference>
<reference evidence="1" key="1">
    <citation type="submission" date="2020-09" db="EMBL/GenBank/DDBJ databases">
        <title>Iningainema tapete sp. nov. (Scytonemataceae, Cyanobacteria) from greenhouses in central Florida (USA) produces two types of nodularin with biosynthetic potential for microcystin-LR and anabaenopeptins.</title>
        <authorList>
            <person name="Berthold D.E."/>
            <person name="Lefler F.W."/>
            <person name="Huang I.-S."/>
            <person name="Abdulla H."/>
            <person name="Zimba P.V."/>
            <person name="Laughinghouse H.D. IV."/>
        </authorList>
    </citation>
    <scope>NUCLEOTIDE SEQUENCE</scope>
    <source>
        <strain evidence="1">BLCCT55</strain>
    </source>
</reference>
<keyword evidence="2" id="KW-1185">Reference proteome</keyword>
<comment type="caution">
    <text evidence="1">The sequence shown here is derived from an EMBL/GenBank/DDBJ whole genome shotgun (WGS) entry which is preliminary data.</text>
</comment>
<evidence type="ECO:0000313" key="2">
    <source>
        <dbReference type="Proteomes" id="UP000629098"/>
    </source>
</evidence>
<organism evidence="1 2">
    <name type="scientific">Iningainema tapete BLCC-T55</name>
    <dbReference type="NCBI Taxonomy" id="2748662"/>
    <lineage>
        <taxon>Bacteria</taxon>
        <taxon>Bacillati</taxon>
        <taxon>Cyanobacteriota</taxon>
        <taxon>Cyanophyceae</taxon>
        <taxon>Nostocales</taxon>
        <taxon>Scytonemataceae</taxon>
        <taxon>Iningainema tapete</taxon>
    </lineage>
</organism>
<protein>
    <submittedName>
        <fullName evidence="1">Uncharacterized protein</fullName>
    </submittedName>
</protein>
<gene>
    <name evidence="1" type="ORF">ICL16_33065</name>
</gene>
<sequence length="198" mass="21900">MSYSDFTFLEVLNKFNLTREERSGVFSQAVEIEPTEFFKTGFNRTYRLLGVSGTEKLRSEGIIYPLLSDLNEVIEAPVLVLSGVEFNIDPARGLNGRCDFLLSKSDELLEVRSPVVVVVEAKKEDIRGGIGQCLASMIAAQIFNNNNGDDITTIYGSVTSGTNWLFLKLEGALVTVDLQEYFIDNPGKILGILSQAFD</sequence>
<evidence type="ECO:0000313" key="1">
    <source>
        <dbReference type="EMBL" id="MBD2776755.1"/>
    </source>
</evidence>
<dbReference type="AlphaFoldDB" id="A0A8J6XR13"/>
<dbReference type="EMBL" id="JACXAE010000098">
    <property type="protein sequence ID" value="MBD2776755.1"/>
    <property type="molecule type" value="Genomic_DNA"/>
</dbReference>
<name>A0A8J6XR13_9CYAN</name>
<proteinExistence type="predicted"/>
<accession>A0A8J6XR13</accession>